<dbReference type="RefSeq" id="XP_013258532.1">
    <property type="nucleotide sequence ID" value="XM_013403078.1"/>
</dbReference>
<comment type="similarity">
    <text evidence="1">Belongs to the cycloisomerase 2 family.</text>
</comment>
<dbReference type="PANTHER" id="PTHR30344">
    <property type="entry name" value="6-PHOSPHOGLUCONOLACTONASE-RELATED"/>
    <property type="match status" value="1"/>
</dbReference>
<dbReference type="Proteomes" id="UP000027920">
    <property type="component" value="Unassembled WGS sequence"/>
</dbReference>
<dbReference type="VEuPathDB" id="FungiDB:A1O9_07522"/>
<dbReference type="SUPFAM" id="SSF50974">
    <property type="entry name" value="Nitrous oxide reductase, N-terminal domain"/>
    <property type="match status" value="1"/>
</dbReference>
<proteinExistence type="inferred from homology"/>
<name>A0A072P867_9EURO</name>
<dbReference type="GO" id="GO:0017057">
    <property type="term" value="F:6-phosphogluconolactonase activity"/>
    <property type="evidence" value="ECO:0007669"/>
    <property type="project" value="TreeGrafter"/>
</dbReference>
<dbReference type="GeneID" id="25282436"/>
<dbReference type="PANTHER" id="PTHR30344:SF1">
    <property type="entry name" value="6-PHOSPHOGLUCONOLACTONASE"/>
    <property type="match status" value="1"/>
</dbReference>
<dbReference type="InterPro" id="IPR050282">
    <property type="entry name" value="Cycloisomerase_2"/>
</dbReference>
<evidence type="ECO:0000256" key="1">
    <source>
        <dbReference type="ARBA" id="ARBA00005564"/>
    </source>
</evidence>
<evidence type="ECO:0008006" key="5">
    <source>
        <dbReference type="Google" id="ProtNLM"/>
    </source>
</evidence>
<dbReference type="InterPro" id="IPR011045">
    <property type="entry name" value="N2O_reductase_N"/>
</dbReference>
<feature type="chain" id="PRO_5001683245" description="3-carboxymuconate cyclase" evidence="2">
    <location>
        <begin position="19"/>
        <end position="383"/>
    </location>
</feature>
<sequence>MKSTILVFFTCLSATAYAAPQGDLRAQACQKPPGEVGAVFALTNSPFSNDVVTFSRASDGQLVQNAIIPTGGMGIGVDFDTQGGLRLSSDNSFLYAVSPGTDQVTVFSVDGSCLTMIQEVYAGDQPLALSLSPDNKLAYVLDGSVASTGIFGFTIGSDGTLNPITNETIPTSTPIGVPGTIDFSPDGKSLIVTNKVGSSIDFYAVDSAGAATLKTTTKSAGDRPFGAVFRQDGALFVVESGLPVFTNSAISAYKVDGSSGAISSVTASEKNQQTDGCWIALAGSNEQYAYTANFVSGTISSYAVAADASVSLIEGSAYFAGNSSEPVDLAVAEKGKFLYNLLRGTGAVDAFAVQEDGSLTSLGRVGEGKGLPPANGASGMVAF</sequence>
<keyword evidence="2" id="KW-0732">Signal</keyword>
<feature type="signal peptide" evidence="2">
    <location>
        <begin position="1"/>
        <end position="18"/>
    </location>
</feature>
<reference evidence="3 4" key="1">
    <citation type="submission" date="2013-03" db="EMBL/GenBank/DDBJ databases">
        <title>The Genome Sequence of Exophiala aquamarina CBS 119918.</title>
        <authorList>
            <consortium name="The Broad Institute Genomics Platform"/>
            <person name="Cuomo C."/>
            <person name="de Hoog S."/>
            <person name="Gorbushina A."/>
            <person name="Walker B."/>
            <person name="Young S.K."/>
            <person name="Zeng Q."/>
            <person name="Gargeya S."/>
            <person name="Fitzgerald M."/>
            <person name="Haas B."/>
            <person name="Abouelleil A."/>
            <person name="Allen A.W."/>
            <person name="Alvarado L."/>
            <person name="Arachchi H.M."/>
            <person name="Berlin A.M."/>
            <person name="Chapman S.B."/>
            <person name="Gainer-Dewar J."/>
            <person name="Goldberg J."/>
            <person name="Griggs A."/>
            <person name="Gujja S."/>
            <person name="Hansen M."/>
            <person name="Howarth C."/>
            <person name="Imamovic A."/>
            <person name="Ireland A."/>
            <person name="Larimer J."/>
            <person name="McCowan C."/>
            <person name="Murphy C."/>
            <person name="Pearson M."/>
            <person name="Poon T.W."/>
            <person name="Priest M."/>
            <person name="Roberts A."/>
            <person name="Saif S."/>
            <person name="Shea T."/>
            <person name="Sisk P."/>
            <person name="Sykes S."/>
            <person name="Wortman J."/>
            <person name="Nusbaum C."/>
            <person name="Birren B."/>
        </authorList>
    </citation>
    <scope>NUCLEOTIDE SEQUENCE [LARGE SCALE GENOMIC DNA]</scope>
    <source>
        <strain evidence="3 4">CBS 119918</strain>
    </source>
</reference>
<dbReference type="Gene3D" id="2.130.10.10">
    <property type="entry name" value="YVTN repeat-like/Quinoprotein amine dehydrogenase"/>
    <property type="match status" value="3"/>
</dbReference>
<dbReference type="AlphaFoldDB" id="A0A072P867"/>
<dbReference type="InterPro" id="IPR019405">
    <property type="entry name" value="Lactonase_7-beta_prop"/>
</dbReference>
<gene>
    <name evidence="3" type="ORF">A1O9_07522</name>
</gene>
<evidence type="ECO:0000256" key="2">
    <source>
        <dbReference type="SAM" id="SignalP"/>
    </source>
</evidence>
<organism evidence="3 4">
    <name type="scientific">Exophiala aquamarina CBS 119918</name>
    <dbReference type="NCBI Taxonomy" id="1182545"/>
    <lineage>
        <taxon>Eukaryota</taxon>
        <taxon>Fungi</taxon>
        <taxon>Dikarya</taxon>
        <taxon>Ascomycota</taxon>
        <taxon>Pezizomycotina</taxon>
        <taxon>Eurotiomycetes</taxon>
        <taxon>Chaetothyriomycetidae</taxon>
        <taxon>Chaetothyriales</taxon>
        <taxon>Herpotrichiellaceae</taxon>
        <taxon>Exophiala</taxon>
    </lineage>
</organism>
<dbReference type="Pfam" id="PF10282">
    <property type="entry name" value="Lactonase"/>
    <property type="match status" value="2"/>
</dbReference>
<dbReference type="EMBL" id="AMGV01000006">
    <property type="protein sequence ID" value="KEF55942.1"/>
    <property type="molecule type" value="Genomic_DNA"/>
</dbReference>
<dbReference type="InterPro" id="IPR015943">
    <property type="entry name" value="WD40/YVTN_repeat-like_dom_sf"/>
</dbReference>
<accession>A0A072P867</accession>
<dbReference type="HOGENOM" id="CLU_057122_0_0_1"/>
<evidence type="ECO:0000313" key="4">
    <source>
        <dbReference type="Proteomes" id="UP000027920"/>
    </source>
</evidence>
<keyword evidence="4" id="KW-1185">Reference proteome</keyword>
<evidence type="ECO:0000313" key="3">
    <source>
        <dbReference type="EMBL" id="KEF55942.1"/>
    </source>
</evidence>
<protein>
    <recommendedName>
        <fullName evidence="5">3-carboxymuconate cyclase</fullName>
    </recommendedName>
</protein>
<dbReference type="OrthoDB" id="10006285at2759"/>
<comment type="caution">
    <text evidence="3">The sequence shown here is derived from an EMBL/GenBank/DDBJ whole genome shotgun (WGS) entry which is preliminary data.</text>
</comment>